<evidence type="ECO:0000313" key="3">
    <source>
        <dbReference type="Proteomes" id="UP000292695"/>
    </source>
</evidence>
<sequence>MVVHSYGRTMTTYAVNDIELDAETYGDPADPAVLLIHGAGASMLWWDARLCTELAARGRFVIRYDQRDTGRSTSFPTGEPGYAMSDLATDAAGLLDALGIDRAHVVAQSMSGGTALILGVDHPSRVASLTFVSTSTGDDGLPPPSADMPRLGWPDFADQAAVEEYVVRSIEAEAAGDFDETEARALVRDDMARARNYEASLTNHFAMTFDGPKNGGFGDLSMPVLVLHGDADPLLPLPHGESVRDAVPGARLVILPGMGHGLSAPYWNTFVDELVEHTAHAGGR</sequence>
<dbReference type="Gene3D" id="3.40.50.1820">
    <property type="entry name" value="alpha/beta hydrolase"/>
    <property type="match status" value="1"/>
</dbReference>
<dbReference type="Proteomes" id="UP000292695">
    <property type="component" value="Unassembled WGS sequence"/>
</dbReference>
<protein>
    <submittedName>
        <fullName evidence="2">Alpha/beta hydrolase</fullName>
    </submittedName>
</protein>
<dbReference type="GO" id="GO:0046503">
    <property type="term" value="P:glycerolipid catabolic process"/>
    <property type="evidence" value="ECO:0007669"/>
    <property type="project" value="TreeGrafter"/>
</dbReference>
<dbReference type="InterPro" id="IPR050471">
    <property type="entry name" value="AB_hydrolase"/>
</dbReference>
<dbReference type="EMBL" id="SJKA01000008">
    <property type="protein sequence ID" value="TCC30647.1"/>
    <property type="molecule type" value="Genomic_DNA"/>
</dbReference>
<name>A0A4R0IDV3_9ACTN</name>
<evidence type="ECO:0000313" key="2">
    <source>
        <dbReference type="EMBL" id="TCC30647.1"/>
    </source>
</evidence>
<dbReference type="PANTHER" id="PTHR43433">
    <property type="entry name" value="HYDROLASE, ALPHA/BETA FOLD FAMILY PROTEIN"/>
    <property type="match status" value="1"/>
</dbReference>
<dbReference type="GO" id="GO:0004806">
    <property type="term" value="F:triacylglycerol lipase activity"/>
    <property type="evidence" value="ECO:0007669"/>
    <property type="project" value="TreeGrafter"/>
</dbReference>
<feature type="domain" description="AB hydrolase-1" evidence="1">
    <location>
        <begin position="31"/>
        <end position="261"/>
    </location>
</feature>
<dbReference type="PRINTS" id="PR00111">
    <property type="entry name" value="ABHYDROLASE"/>
</dbReference>
<accession>A0A4R0IDV3</accession>
<keyword evidence="2" id="KW-0378">Hydrolase</keyword>
<proteinExistence type="predicted"/>
<organism evidence="2 3">
    <name type="scientific">Kribbella sindirgiensis</name>
    <dbReference type="NCBI Taxonomy" id="1124744"/>
    <lineage>
        <taxon>Bacteria</taxon>
        <taxon>Bacillati</taxon>
        <taxon>Actinomycetota</taxon>
        <taxon>Actinomycetes</taxon>
        <taxon>Propionibacteriales</taxon>
        <taxon>Kribbellaceae</taxon>
        <taxon>Kribbella</taxon>
    </lineage>
</organism>
<dbReference type="AlphaFoldDB" id="A0A4R0IDV3"/>
<evidence type="ECO:0000259" key="1">
    <source>
        <dbReference type="Pfam" id="PF00561"/>
    </source>
</evidence>
<keyword evidence="3" id="KW-1185">Reference proteome</keyword>
<dbReference type="PANTHER" id="PTHR43433:SF5">
    <property type="entry name" value="AB HYDROLASE-1 DOMAIN-CONTAINING PROTEIN"/>
    <property type="match status" value="1"/>
</dbReference>
<comment type="caution">
    <text evidence="2">The sequence shown here is derived from an EMBL/GenBank/DDBJ whole genome shotgun (WGS) entry which is preliminary data.</text>
</comment>
<dbReference type="InterPro" id="IPR000073">
    <property type="entry name" value="AB_hydrolase_1"/>
</dbReference>
<dbReference type="SUPFAM" id="SSF53474">
    <property type="entry name" value="alpha/beta-Hydrolases"/>
    <property type="match status" value="1"/>
</dbReference>
<dbReference type="OrthoDB" id="8957634at2"/>
<reference evidence="2 3" key="1">
    <citation type="submission" date="2019-02" db="EMBL/GenBank/DDBJ databases">
        <title>Kribbella capetownensis sp. nov. and Kribbella speibonae sp. nov., isolated from soil.</title>
        <authorList>
            <person name="Curtis S.M."/>
            <person name="Norton I."/>
            <person name="Everest G.J."/>
            <person name="Meyers P.R."/>
        </authorList>
    </citation>
    <scope>NUCLEOTIDE SEQUENCE [LARGE SCALE GENOMIC DNA]</scope>
    <source>
        <strain evidence="2 3">DSM 27082</strain>
    </source>
</reference>
<gene>
    <name evidence="2" type="ORF">E0H50_23515</name>
</gene>
<dbReference type="Pfam" id="PF00561">
    <property type="entry name" value="Abhydrolase_1"/>
    <property type="match status" value="1"/>
</dbReference>
<dbReference type="InterPro" id="IPR029058">
    <property type="entry name" value="AB_hydrolase_fold"/>
</dbReference>